<dbReference type="Pfam" id="PF03184">
    <property type="entry name" value="DDE_1"/>
    <property type="match status" value="1"/>
</dbReference>
<evidence type="ECO:0000313" key="8">
    <source>
        <dbReference type="Proteomes" id="UP000183832"/>
    </source>
</evidence>
<keyword evidence="8" id="KW-1185">Reference proteome</keyword>
<evidence type="ECO:0000256" key="1">
    <source>
        <dbReference type="ARBA" id="ARBA00004123"/>
    </source>
</evidence>
<dbReference type="Pfam" id="PF03221">
    <property type="entry name" value="HTH_Tnp_Tc5"/>
    <property type="match status" value="1"/>
</dbReference>
<dbReference type="PROSITE" id="PS51253">
    <property type="entry name" value="HTH_CENPB"/>
    <property type="match status" value="1"/>
</dbReference>
<dbReference type="InterPro" id="IPR009057">
    <property type="entry name" value="Homeodomain-like_sf"/>
</dbReference>
<dbReference type="SMART" id="SM00674">
    <property type="entry name" value="CENPB"/>
    <property type="match status" value="1"/>
</dbReference>
<dbReference type="InterPro" id="IPR007889">
    <property type="entry name" value="HTH_Psq"/>
</dbReference>
<proteinExistence type="predicted"/>
<accession>A0A1J1IPM7</accession>
<dbReference type="InterPro" id="IPR004875">
    <property type="entry name" value="DDE_SF_endonuclease_dom"/>
</dbReference>
<dbReference type="InterPro" id="IPR006600">
    <property type="entry name" value="HTH_CenpB_DNA-bd_dom"/>
</dbReference>
<dbReference type="SUPFAM" id="SSF46689">
    <property type="entry name" value="Homeodomain-like"/>
    <property type="match status" value="2"/>
</dbReference>
<dbReference type="PANTHER" id="PTHR19303:SF16">
    <property type="entry name" value="JERKY PROTEIN HOMOLOG-LIKE"/>
    <property type="match status" value="1"/>
</dbReference>
<evidence type="ECO:0000256" key="3">
    <source>
        <dbReference type="ARBA" id="ARBA00023242"/>
    </source>
</evidence>
<dbReference type="GO" id="GO:0005634">
    <property type="term" value="C:nucleus"/>
    <property type="evidence" value="ECO:0007669"/>
    <property type="project" value="UniProtKB-SubCell"/>
</dbReference>
<dbReference type="STRING" id="568069.A0A1J1IPM7"/>
<evidence type="ECO:0000259" key="6">
    <source>
        <dbReference type="PROSITE" id="PS51253"/>
    </source>
</evidence>
<evidence type="ECO:0000256" key="2">
    <source>
        <dbReference type="ARBA" id="ARBA00023125"/>
    </source>
</evidence>
<organism evidence="7 8">
    <name type="scientific">Clunio marinus</name>
    <dbReference type="NCBI Taxonomy" id="568069"/>
    <lineage>
        <taxon>Eukaryota</taxon>
        <taxon>Metazoa</taxon>
        <taxon>Ecdysozoa</taxon>
        <taxon>Arthropoda</taxon>
        <taxon>Hexapoda</taxon>
        <taxon>Insecta</taxon>
        <taxon>Pterygota</taxon>
        <taxon>Neoptera</taxon>
        <taxon>Endopterygota</taxon>
        <taxon>Diptera</taxon>
        <taxon>Nematocera</taxon>
        <taxon>Chironomoidea</taxon>
        <taxon>Chironomidae</taxon>
        <taxon>Clunio</taxon>
    </lineage>
</organism>
<feature type="domain" description="HTH psq-type" evidence="5">
    <location>
        <begin position="77"/>
        <end position="128"/>
    </location>
</feature>
<evidence type="ECO:0000256" key="4">
    <source>
        <dbReference type="PROSITE-ProRule" id="PRU00320"/>
    </source>
</evidence>
<dbReference type="EMBL" id="CVRI01000057">
    <property type="protein sequence ID" value="CRL02197.1"/>
    <property type="molecule type" value="Genomic_DNA"/>
</dbReference>
<dbReference type="Pfam" id="PF04218">
    <property type="entry name" value="CENP-B_N"/>
    <property type="match status" value="1"/>
</dbReference>
<sequence length="667" mass="77378">MDLDTLDNEAMEQEIHVNITSDDNILIHIPNESQEMLTNDIKEEHLDHIQTIYSLGNTQEENEDVDELHEGLEITKLKSSKKRVSLTIEKKIEIIQRHEKGETQRALSQEFNVGRTTISDILKRKYKFFKFMSMNADKEENLKRRRTLRRTVHKELEDKVLEWYNECRAEGGYISGPMIAAKAQELHKELAYTDNFTASNGWLDRFKVRNGIKLCGLREVKTESDINAVAPFKAEVESIAQWYNLSLEQIYNADESDLFWKMLPNPDSDVNEVKASVRAYRERMTILCCSNATGTHKLPLACIGRGKKSRTFTSHEIKTLPVNYYSQETAWMDQDIFREWFHSQFVPNVRQYLRSVGLNETALLLIDRSPSHPSDQFLRSDDGFFFCQYFPAKVKTLIQPMEQGILSSTKRHYRKELLNELIKQGTPISEFQKGLTLKDAIRGIARGWDSVSEEVIRKCFSKIFPATMENLQFVCNDNEDSIVTSAFEKLISQIVECYNYPTERLEKWLNCDEAEPQKYNSFKPALNETLEHIDMQEENLVFIDEQQEDVPDTIQIIGSVSIPQDNNQTILEQDTDEDLIEEEQEMLNTEEIKIQQSHESNFSQEENNGGVTCKQALDALQTLLKFMKSDSESRYKDVMMLQELKQKLKNRIIGSSQSSCKSEMEYS</sequence>
<feature type="domain" description="HTH CENPB-type" evidence="6">
    <location>
        <begin position="144"/>
        <end position="216"/>
    </location>
</feature>
<dbReference type="GO" id="GO:0003677">
    <property type="term" value="F:DNA binding"/>
    <property type="evidence" value="ECO:0007669"/>
    <property type="project" value="UniProtKB-UniRule"/>
</dbReference>
<name>A0A1J1IPM7_9DIPT</name>
<dbReference type="AlphaFoldDB" id="A0A1J1IPM7"/>
<dbReference type="Gene3D" id="1.10.10.60">
    <property type="entry name" value="Homeodomain-like"/>
    <property type="match status" value="2"/>
</dbReference>
<dbReference type="InterPro" id="IPR050863">
    <property type="entry name" value="CenT-Element_Derived"/>
</dbReference>
<reference evidence="7 8" key="1">
    <citation type="submission" date="2015-04" db="EMBL/GenBank/DDBJ databases">
        <authorList>
            <person name="Syromyatnikov M.Y."/>
            <person name="Popov V.N."/>
        </authorList>
    </citation>
    <scope>NUCLEOTIDE SEQUENCE [LARGE SCALE GENOMIC DNA]</scope>
</reference>
<gene>
    <name evidence="7" type="ORF">CLUMA_CG015446</name>
</gene>
<keyword evidence="2 4" id="KW-0238">DNA-binding</keyword>
<dbReference type="PROSITE" id="PS50960">
    <property type="entry name" value="HTH_PSQ"/>
    <property type="match status" value="1"/>
</dbReference>
<keyword evidence="3 4" id="KW-0539">Nucleus</keyword>
<comment type="subcellular location">
    <subcellularLocation>
        <location evidence="1 4">Nucleus</location>
    </subcellularLocation>
</comment>
<evidence type="ECO:0000313" key="7">
    <source>
        <dbReference type="EMBL" id="CRL02197.1"/>
    </source>
</evidence>
<dbReference type="OrthoDB" id="7612720at2759"/>
<feature type="DNA-binding region" description="H-T-H motif" evidence="4">
    <location>
        <begin position="104"/>
        <end position="124"/>
    </location>
</feature>
<evidence type="ECO:0000259" key="5">
    <source>
        <dbReference type="PROSITE" id="PS50960"/>
    </source>
</evidence>
<dbReference type="Proteomes" id="UP000183832">
    <property type="component" value="Unassembled WGS sequence"/>
</dbReference>
<protein>
    <submittedName>
        <fullName evidence="7">CLUMA_CG015446, isoform A</fullName>
    </submittedName>
</protein>
<dbReference type="PANTHER" id="PTHR19303">
    <property type="entry name" value="TRANSPOSON"/>
    <property type="match status" value="1"/>
</dbReference>